<dbReference type="PROSITE" id="PS50072">
    <property type="entry name" value="CSA_PPIASE_2"/>
    <property type="match status" value="1"/>
</dbReference>
<dbReference type="InterPro" id="IPR002130">
    <property type="entry name" value="Cyclophilin-type_PPIase_dom"/>
</dbReference>
<dbReference type="AlphaFoldDB" id="A0A811ZS62"/>
<evidence type="ECO:0000313" key="4">
    <source>
        <dbReference type="Proteomes" id="UP000645828"/>
    </source>
</evidence>
<keyword evidence="1" id="KW-0697">Rotamase</keyword>
<keyword evidence="1" id="KW-0413">Isomerase</keyword>
<dbReference type="EMBL" id="CAJHUB010000775">
    <property type="protein sequence ID" value="CAD7691679.1"/>
    <property type="molecule type" value="Genomic_DNA"/>
</dbReference>
<comment type="catalytic activity">
    <reaction evidence="1">
        <text>[protein]-peptidylproline (omega=180) = [protein]-peptidylproline (omega=0)</text>
        <dbReference type="Rhea" id="RHEA:16237"/>
        <dbReference type="Rhea" id="RHEA-COMP:10747"/>
        <dbReference type="Rhea" id="RHEA-COMP:10748"/>
        <dbReference type="ChEBI" id="CHEBI:83833"/>
        <dbReference type="ChEBI" id="CHEBI:83834"/>
        <dbReference type="EC" id="5.2.1.8"/>
    </reaction>
</comment>
<comment type="caution">
    <text evidence="3">The sequence shown here is derived from an EMBL/GenBank/DDBJ whole genome shotgun (WGS) entry which is preliminary data.</text>
</comment>
<protein>
    <recommendedName>
        <fullName evidence="1">Peptidyl-prolyl cis-trans isomerase</fullName>
        <shortName evidence="1">PPIase</shortName>
        <ecNumber evidence="1">5.2.1.8</ecNumber>
    </recommendedName>
</protein>
<sequence>MCQYQFTRGGDFMSHNGTGGESTYGEKFDDENFILKQRGPGMLSMANAGPDTNGSQCFLCTANTEWLGGKHVVSGKEKEGRSIVEAVEPFGSRNGKASKITIADCGQI</sequence>
<dbReference type="GO" id="GO:0006457">
    <property type="term" value="P:protein folding"/>
    <property type="evidence" value="ECO:0007669"/>
    <property type="project" value="TreeGrafter"/>
</dbReference>
<dbReference type="Proteomes" id="UP000645828">
    <property type="component" value="Unassembled WGS sequence"/>
</dbReference>
<dbReference type="PRINTS" id="PR00153">
    <property type="entry name" value="CSAPPISMRASE"/>
</dbReference>
<evidence type="ECO:0000259" key="2">
    <source>
        <dbReference type="PROSITE" id="PS50072"/>
    </source>
</evidence>
<dbReference type="GO" id="GO:0016018">
    <property type="term" value="F:cyclosporin A binding"/>
    <property type="evidence" value="ECO:0007669"/>
    <property type="project" value="TreeGrafter"/>
</dbReference>
<reference evidence="3" key="1">
    <citation type="submission" date="2020-12" db="EMBL/GenBank/DDBJ databases">
        <authorList>
            <consortium name="Molecular Ecology Group"/>
        </authorList>
    </citation>
    <scope>NUCLEOTIDE SEQUENCE</scope>
    <source>
        <strain evidence="3">TBG_1078</strain>
    </source>
</reference>
<dbReference type="GO" id="GO:0003755">
    <property type="term" value="F:peptidyl-prolyl cis-trans isomerase activity"/>
    <property type="evidence" value="ECO:0007669"/>
    <property type="project" value="UniProtKB-UniRule"/>
</dbReference>
<organism evidence="3 4">
    <name type="scientific">Nyctereutes procyonoides</name>
    <name type="common">Raccoon dog</name>
    <name type="synonym">Canis procyonoides</name>
    <dbReference type="NCBI Taxonomy" id="34880"/>
    <lineage>
        <taxon>Eukaryota</taxon>
        <taxon>Metazoa</taxon>
        <taxon>Chordata</taxon>
        <taxon>Craniata</taxon>
        <taxon>Vertebrata</taxon>
        <taxon>Euteleostomi</taxon>
        <taxon>Mammalia</taxon>
        <taxon>Eutheria</taxon>
        <taxon>Laurasiatheria</taxon>
        <taxon>Carnivora</taxon>
        <taxon>Caniformia</taxon>
        <taxon>Canidae</taxon>
        <taxon>Nyctereutes</taxon>
    </lineage>
</organism>
<name>A0A811ZS62_NYCPR</name>
<dbReference type="FunFam" id="2.40.100.10:FF:000029">
    <property type="entry name" value="Peptidyl-prolyl cis-trans isomerase"/>
    <property type="match status" value="1"/>
</dbReference>
<dbReference type="SUPFAM" id="SSF50891">
    <property type="entry name" value="Cyclophilin-like"/>
    <property type="match status" value="1"/>
</dbReference>
<accession>A0A811ZS62</accession>
<dbReference type="EC" id="5.2.1.8" evidence="1"/>
<keyword evidence="4" id="KW-1185">Reference proteome</keyword>
<gene>
    <name evidence="3" type="ORF">NYPRO_LOCUS24473</name>
</gene>
<dbReference type="InterPro" id="IPR029000">
    <property type="entry name" value="Cyclophilin-like_dom_sf"/>
</dbReference>
<comment type="similarity">
    <text evidence="1">Belongs to the cyclophilin-type PPIase family.</text>
</comment>
<dbReference type="PANTHER" id="PTHR11071:SF490">
    <property type="entry name" value="PEPTIDYL-PROLYL CIS-TRANS ISOMERASE A"/>
    <property type="match status" value="1"/>
</dbReference>
<evidence type="ECO:0000313" key="3">
    <source>
        <dbReference type="EMBL" id="CAD7691679.1"/>
    </source>
</evidence>
<dbReference type="Pfam" id="PF00160">
    <property type="entry name" value="Pro_isomerase"/>
    <property type="match status" value="1"/>
</dbReference>
<dbReference type="Gene3D" id="2.40.100.10">
    <property type="entry name" value="Cyclophilin-like"/>
    <property type="match status" value="1"/>
</dbReference>
<comment type="function">
    <text evidence="1">PPIases accelerate the folding of proteins. It catalyzes the cis-trans isomerization of proline imidic peptide bonds in oligopeptides.</text>
</comment>
<feature type="domain" description="PPIase cyclophilin-type" evidence="2">
    <location>
        <begin position="8"/>
        <end position="107"/>
    </location>
</feature>
<evidence type="ECO:0000256" key="1">
    <source>
        <dbReference type="RuleBase" id="RU363019"/>
    </source>
</evidence>
<proteinExistence type="inferred from homology"/>
<dbReference type="GO" id="GO:0005737">
    <property type="term" value="C:cytoplasm"/>
    <property type="evidence" value="ECO:0007669"/>
    <property type="project" value="TreeGrafter"/>
</dbReference>
<dbReference type="PANTHER" id="PTHR11071">
    <property type="entry name" value="PEPTIDYL-PROLYL CIS-TRANS ISOMERASE"/>
    <property type="match status" value="1"/>
</dbReference>